<reference evidence="2 3" key="2">
    <citation type="journal article" date="2016" name="J. Biotechnol.">
        <title>Complete genome sequence of Arthrobacter alpinus ERGS4:06, a yellow pigmented bacterium tolerant to cold and radiations isolated from Sikkim Himalaya.</title>
        <authorList>
            <person name="Kumar R."/>
            <person name="Singh D."/>
            <person name="Swarnkar M.K."/>
            <person name="Singh A.K."/>
            <person name="Kumar S."/>
        </authorList>
    </citation>
    <scope>NUCLEOTIDE SEQUENCE [LARGE SCALE GENOMIC DNA]</scope>
    <source>
        <strain evidence="2 3">ERGS4:06</strain>
    </source>
</reference>
<evidence type="ECO:0000259" key="1">
    <source>
        <dbReference type="Pfam" id="PF22504"/>
    </source>
</evidence>
<dbReference type="AlphaFoldDB" id="A0A0S2M4B3"/>
<proteinExistence type="predicted"/>
<gene>
    <name evidence="2" type="ORF">AS189_09820</name>
</gene>
<reference evidence="3" key="1">
    <citation type="submission" date="2015-11" db="EMBL/GenBank/DDBJ databases">
        <authorList>
            <person name="Kumar R."/>
            <person name="Singh D."/>
            <person name="Swarnkar M.K."/>
            <person name="Singh A.K."/>
            <person name="Kumar S."/>
        </authorList>
    </citation>
    <scope>NUCLEOTIDE SEQUENCE [LARGE SCALE GENOMIC DNA]</scope>
    <source>
        <strain evidence="3">ERGS4:06</strain>
    </source>
</reference>
<evidence type="ECO:0000313" key="2">
    <source>
        <dbReference type="EMBL" id="ALO68454.1"/>
    </source>
</evidence>
<accession>A0A0S2M4B3</accession>
<sequence length="89" mass="9131">MTASLQKLASATKSPNREQMMAAMLEAGAVKEKVELSIDITPTGLAVDAVESATLVGKECVIGQVRDGSVAVTTLPVLASGLCFVGDTH</sequence>
<dbReference type="Proteomes" id="UP000059574">
    <property type="component" value="Chromosome"/>
</dbReference>
<dbReference type="InterPro" id="IPR054262">
    <property type="entry name" value="DUF6993"/>
</dbReference>
<feature type="domain" description="DUF6993" evidence="1">
    <location>
        <begin position="5"/>
        <end position="87"/>
    </location>
</feature>
<dbReference type="Pfam" id="PF22504">
    <property type="entry name" value="DUF6993"/>
    <property type="match status" value="1"/>
</dbReference>
<organism evidence="2 3">
    <name type="scientific">Arthrobacter alpinus</name>
    <dbReference type="NCBI Taxonomy" id="656366"/>
    <lineage>
        <taxon>Bacteria</taxon>
        <taxon>Bacillati</taxon>
        <taxon>Actinomycetota</taxon>
        <taxon>Actinomycetes</taxon>
        <taxon>Micrococcales</taxon>
        <taxon>Micrococcaceae</taxon>
        <taxon>Arthrobacter</taxon>
    </lineage>
</organism>
<evidence type="ECO:0000313" key="3">
    <source>
        <dbReference type="Proteomes" id="UP000059574"/>
    </source>
</evidence>
<dbReference type="EMBL" id="CP013200">
    <property type="protein sequence ID" value="ALO68454.1"/>
    <property type="molecule type" value="Genomic_DNA"/>
</dbReference>
<dbReference type="OrthoDB" id="4953419at2"/>
<protein>
    <recommendedName>
        <fullName evidence="1">DUF6993 domain-containing protein</fullName>
    </recommendedName>
</protein>
<name>A0A0S2M4B3_9MICC</name>